<evidence type="ECO:0000256" key="1">
    <source>
        <dbReference type="SAM" id="SignalP"/>
    </source>
</evidence>
<feature type="chain" id="PRO_5004542017" evidence="1">
    <location>
        <begin position="35"/>
        <end position="45"/>
    </location>
</feature>
<proteinExistence type="predicted"/>
<gene>
    <name evidence="2" type="ORF">A244_26081</name>
</gene>
<feature type="non-terminal residue" evidence="2">
    <location>
        <position position="45"/>
    </location>
</feature>
<name>S6TMW9_PSESF</name>
<reference evidence="2 3" key="1">
    <citation type="journal article" date="2013" name="PLoS Pathog.">
        <title>Genomic analysis of the Kiwifruit pathogen Pseudomonas syringae pv. actinidiae provides insight into the origins of an emergent plant disease.</title>
        <authorList>
            <person name="McCann H.C."/>
            <person name="Rikkerink E.H."/>
            <person name="Bertels F."/>
            <person name="Fiers M."/>
            <person name="Lu A."/>
            <person name="Rees-George J."/>
            <person name="Andersen M.T."/>
            <person name="Gleave A.P."/>
            <person name="Haubold B."/>
            <person name="Wohlers M.W."/>
            <person name="Guttman D.S."/>
            <person name="Wang P.W."/>
            <person name="Straub C."/>
            <person name="Vanneste J.L."/>
            <person name="Rainey P.B."/>
            <person name="Templeton M.D."/>
        </authorList>
    </citation>
    <scope>NUCLEOTIDE SEQUENCE [LARGE SCALE GENOMIC DNA]</scope>
    <source>
        <strain evidence="2 3">ICMP 18807</strain>
    </source>
</reference>
<evidence type="ECO:0000313" key="2">
    <source>
        <dbReference type="EMBL" id="EPN44525.1"/>
    </source>
</evidence>
<evidence type="ECO:0000313" key="3">
    <source>
        <dbReference type="Proteomes" id="UP000015729"/>
    </source>
</evidence>
<dbReference type="AlphaFoldDB" id="S6TMW9"/>
<comment type="caution">
    <text evidence="2">The sequence shown here is derived from an EMBL/GenBank/DDBJ whole genome shotgun (WGS) entry which is preliminary data.</text>
</comment>
<sequence>MPKQFFTQPAAPCNVMIPLLLAAVAALPCSVALAQPASAEDSAQG</sequence>
<dbReference type="EMBL" id="AOKG01001780">
    <property type="protein sequence ID" value="EPN44525.1"/>
    <property type="molecule type" value="Genomic_DNA"/>
</dbReference>
<protein>
    <submittedName>
        <fullName evidence="2">Nucleoside-specific channel-forming protein, Tsx</fullName>
    </submittedName>
</protein>
<organism evidence="2 3">
    <name type="scientific">Pseudomonas syringae pv. actinidiae ICMP 18807</name>
    <dbReference type="NCBI Taxonomy" id="1194404"/>
    <lineage>
        <taxon>Bacteria</taxon>
        <taxon>Pseudomonadati</taxon>
        <taxon>Pseudomonadota</taxon>
        <taxon>Gammaproteobacteria</taxon>
        <taxon>Pseudomonadales</taxon>
        <taxon>Pseudomonadaceae</taxon>
        <taxon>Pseudomonas</taxon>
        <taxon>Pseudomonas syringae</taxon>
    </lineage>
</organism>
<dbReference type="Proteomes" id="UP000015729">
    <property type="component" value="Unassembled WGS sequence"/>
</dbReference>
<accession>S6TMW9</accession>
<keyword evidence="1" id="KW-0732">Signal</keyword>
<feature type="signal peptide" evidence="1">
    <location>
        <begin position="1"/>
        <end position="34"/>
    </location>
</feature>